<comment type="caution">
    <text evidence="1">The sequence shown here is derived from an EMBL/GenBank/DDBJ whole genome shotgun (WGS) entry which is preliminary data.</text>
</comment>
<dbReference type="RefSeq" id="WP_244055284.1">
    <property type="nucleotide sequence ID" value="NZ_BQXH01000010.1"/>
</dbReference>
<keyword evidence="2" id="KW-1185">Reference proteome</keyword>
<protein>
    <recommendedName>
        <fullName evidence="3">Transposase</fullName>
    </recommendedName>
</protein>
<dbReference type="EMBL" id="BQXH01000010">
    <property type="protein sequence ID" value="GKS81544.1"/>
    <property type="molecule type" value="Genomic_DNA"/>
</dbReference>
<gene>
    <name evidence="1" type="ORF">LPAF129_12300</name>
</gene>
<name>A0ABQ5JHR9_9LACO</name>
<dbReference type="Proteomes" id="UP001055149">
    <property type="component" value="Unassembled WGS sequence"/>
</dbReference>
<sequence>MIESLDQLLAQVEDVNLQDLMNQALNEKDPVKKRVFQALYTYALDKKQDELLKRKKFVI</sequence>
<evidence type="ECO:0008006" key="3">
    <source>
        <dbReference type="Google" id="ProtNLM"/>
    </source>
</evidence>
<proteinExistence type="predicted"/>
<organism evidence="1 2">
    <name type="scientific">Ligilactobacillus pabuli</name>
    <dbReference type="NCBI Taxonomy" id="2886039"/>
    <lineage>
        <taxon>Bacteria</taxon>
        <taxon>Bacillati</taxon>
        <taxon>Bacillota</taxon>
        <taxon>Bacilli</taxon>
        <taxon>Lactobacillales</taxon>
        <taxon>Lactobacillaceae</taxon>
        <taxon>Ligilactobacillus</taxon>
    </lineage>
</organism>
<evidence type="ECO:0000313" key="2">
    <source>
        <dbReference type="Proteomes" id="UP001055149"/>
    </source>
</evidence>
<reference evidence="1" key="1">
    <citation type="journal article" date="2022" name="Int. J. Syst. Evol. Microbiol.">
        <title>A novel species of lactic acid bacteria, Ligilactobacillus pabuli sp. nov., isolated from alfalfa silage.</title>
        <authorList>
            <person name="Tohno M."/>
            <person name="Tanizawa Y."/>
            <person name="Sawada H."/>
            <person name="Sakamoto M."/>
            <person name="Ohkuma M."/>
            <person name="Kobayashi H."/>
        </authorList>
    </citation>
    <scope>NUCLEOTIDE SEQUENCE</scope>
    <source>
        <strain evidence="1">AF129</strain>
    </source>
</reference>
<evidence type="ECO:0000313" key="1">
    <source>
        <dbReference type="EMBL" id="GKS81544.1"/>
    </source>
</evidence>
<accession>A0ABQ5JHR9</accession>